<keyword evidence="5" id="KW-0520">NAD</keyword>
<feature type="transmembrane region" description="Helical" evidence="5">
    <location>
        <begin position="123"/>
        <end position="144"/>
    </location>
</feature>
<dbReference type="GO" id="GO:0005886">
    <property type="term" value="C:plasma membrane"/>
    <property type="evidence" value="ECO:0007669"/>
    <property type="project" value="UniProtKB-SubCell"/>
</dbReference>
<evidence type="ECO:0000313" key="8">
    <source>
        <dbReference type="EMBL" id="QIJ72395.1"/>
    </source>
</evidence>
<dbReference type="GO" id="GO:0048038">
    <property type="term" value="F:quinone binding"/>
    <property type="evidence" value="ECO:0007669"/>
    <property type="project" value="UniProtKB-KW"/>
</dbReference>
<dbReference type="PRINTS" id="PR01434">
    <property type="entry name" value="NADHDHGNASE5"/>
</dbReference>
<feature type="transmembrane region" description="Helical" evidence="5">
    <location>
        <begin position="318"/>
        <end position="343"/>
    </location>
</feature>
<keyword evidence="5" id="KW-1003">Cell membrane</keyword>
<feature type="transmembrane region" description="Helical" evidence="5">
    <location>
        <begin position="36"/>
        <end position="57"/>
    </location>
</feature>
<feature type="transmembrane region" description="Helical" evidence="5">
    <location>
        <begin position="364"/>
        <end position="386"/>
    </location>
</feature>
<evidence type="ECO:0000256" key="3">
    <source>
        <dbReference type="ARBA" id="ARBA00022989"/>
    </source>
</evidence>
<dbReference type="EMBL" id="CP048877">
    <property type="protein sequence ID" value="QIJ72395.1"/>
    <property type="molecule type" value="Genomic_DNA"/>
</dbReference>
<evidence type="ECO:0000256" key="1">
    <source>
        <dbReference type="ARBA" id="ARBA00004127"/>
    </source>
</evidence>
<feature type="transmembrane region" description="Helical" evidence="5">
    <location>
        <begin position="294"/>
        <end position="312"/>
    </location>
</feature>
<feature type="transmembrane region" description="Helical" evidence="5">
    <location>
        <begin position="269"/>
        <end position="287"/>
    </location>
</feature>
<keyword evidence="2 5" id="KW-0812">Transmembrane</keyword>
<feature type="transmembrane region" description="Helical" evidence="5">
    <location>
        <begin position="156"/>
        <end position="178"/>
    </location>
</feature>
<feature type="domain" description="NADH:quinone oxidoreductase/Mrp antiporter transmembrane" evidence="7">
    <location>
        <begin position="119"/>
        <end position="411"/>
    </location>
</feature>
<dbReference type="GO" id="GO:0012505">
    <property type="term" value="C:endomembrane system"/>
    <property type="evidence" value="ECO:0007669"/>
    <property type="project" value="UniProtKB-SubCell"/>
</dbReference>
<evidence type="ECO:0000256" key="2">
    <source>
        <dbReference type="ARBA" id="ARBA00022692"/>
    </source>
</evidence>
<dbReference type="RefSeq" id="WP_166032612.1">
    <property type="nucleotide sequence ID" value="NZ_CP048877.1"/>
</dbReference>
<dbReference type="HAMAP" id="MF_00445">
    <property type="entry name" value="NDH1_NuoN_1"/>
    <property type="match status" value="1"/>
</dbReference>
<dbReference type="GO" id="GO:0042773">
    <property type="term" value="P:ATP synthesis coupled electron transport"/>
    <property type="evidence" value="ECO:0007669"/>
    <property type="project" value="InterPro"/>
</dbReference>
<keyword evidence="5" id="KW-1278">Translocase</keyword>
<dbReference type="Pfam" id="PF00361">
    <property type="entry name" value="Proton_antipo_M"/>
    <property type="match status" value="1"/>
</dbReference>
<dbReference type="Proteomes" id="UP000502179">
    <property type="component" value="Chromosome"/>
</dbReference>
<evidence type="ECO:0000256" key="6">
    <source>
        <dbReference type="RuleBase" id="RU000320"/>
    </source>
</evidence>
<keyword evidence="4 5" id="KW-0472">Membrane</keyword>
<protein>
    <recommendedName>
        <fullName evidence="5">NADH-quinone oxidoreductase subunit N</fullName>
        <ecNumber evidence="5">7.1.1.-</ecNumber>
    </recommendedName>
    <alternativeName>
        <fullName evidence="5">NADH dehydrogenase I subunit N</fullName>
    </alternativeName>
    <alternativeName>
        <fullName evidence="5">NDH-1 subunit N</fullName>
    </alternativeName>
</protein>
<dbReference type="KEGG" id="tav:G4V39_08980"/>
<keyword evidence="5" id="KW-0874">Quinone</keyword>
<feature type="transmembrane region" description="Helical" evidence="5">
    <location>
        <begin position="99"/>
        <end position="117"/>
    </location>
</feature>
<dbReference type="InterPro" id="IPR010096">
    <property type="entry name" value="NADH-Q_OxRdtase_suN/2"/>
</dbReference>
<reference evidence="8 9" key="1">
    <citation type="submission" date="2020-02" db="EMBL/GenBank/DDBJ databases">
        <title>Genome analysis of Thermosulfuriphilus ammonigenes ST65T, an anaerobic thermophilic chemolithoautotrophic bacterium isolated from a deep-sea hydrothermal vent.</title>
        <authorList>
            <person name="Slobodkina G."/>
            <person name="Allioux M."/>
            <person name="Merkel A."/>
            <person name="Alain K."/>
            <person name="Jebbar M."/>
            <person name="Slobodkin A."/>
        </authorList>
    </citation>
    <scope>NUCLEOTIDE SEQUENCE [LARGE SCALE GENOMIC DNA]</scope>
    <source>
        <strain evidence="8 9">ST65</strain>
    </source>
</reference>
<dbReference type="PANTHER" id="PTHR22773">
    <property type="entry name" value="NADH DEHYDROGENASE"/>
    <property type="match status" value="1"/>
</dbReference>
<feature type="transmembrane region" description="Helical" evidence="5">
    <location>
        <begin position="440"/>
        <end position="459"/>
    </location>
</feature>
<feature type="transmembrane region" description="Helical" evidence="5">
    <location>
        <begin position="398"/>
        <end position="419"/>
    </location>
</feature>
<evidence type="ECO:0000256" key="5">
    <source>
        <dbReference type="HAMAP-Rule" id="MF_00445"/>
    </source>
</evidence>
<evidence type="ECO:0000256" key="4">
    <source>
        <dbReference type="ARBA" id="ARBA00023136"/>
    </source>
</evidence>
<evidence type="ECO:0000313" key="9">
    <source>
        <dbReference type="Proteomes" id="UP000502179"/>
    </source>
</evidence>
<name>A0A6G7PXH3_9BACT</name>
<keyword evidence="5" id="KW-0830">Ubiquinone</keyword>
<feature type="transmembrane region" description="Helical" evidence="5">
    <location>
        <begin position="6"/>
        <end position="27"/>
    </location>
</feature>
<dbReference type="AlphaFoldDB" id="A0A6G7PXH3"/>
<keyword evidence="9" id="KW-1185">Reference proteome</keyword>
<sequence length="475" mass="51221">MWSSLPSFSVIYPEALLVTVASAMVLMDRFVREKMVFVWMSLGGIGLALFLTLTTAGSSFGEVYSADPYSLFFRLVFLLVLALVVLLSPGYTREQGINFGEYYGMIFFAAVGMTILASARDLLLVYLGIELMSLSIYVLVAFLYPDLRSLEGALKYFLLGCFASAFLLLAIAFVYGLTTTTALDLIAQRLTGADGLDRSLLFVMALFTVALGFKIAAIPFHMWAPDAYEGAPTSVTAFMSVGPKAAAFAALGRIFMTAFFPARADWVEILIPLAMLTMIGGALMALVQTNIKRLLAYSSIANAGCALLGVIAGTENGLAALMAFLFIYALMTLGVFGIVLLVSRRQGQGESIFDYQGLAKTHPWAAFLMLIFLFSLGGIPPTAGFVGKFYLFKVAFEAGYVALVVMAALTSIVGAYPYVRIVLLMYMKEPEGDIPLNSTAYLVAGLTISLAGVLVFGLWPAPLIDFARSCVFALP</sequence>
<proteinExistence type="inferred from homology"/>
<comment type="function">
    <text evidence="5">NDH-1 shuttles electrons from NADH, via FMN and iron-sulfur (Fe-S) centers, to quinones in the respiratory chain. The immediate electron acceptor for the enzyme in this species is believed to be ubiquinone. Couples the redox reaction to proton translocation (for every two electrons transferred, four hydrogen ions are translocated across the cytoplasmic membrane), and thus conserves the redox energy in a proton gradient.</text>
</comment>
<feature type="transmembrane region" description="Helical" evidence="5">
    <location>
        <begin position="69"/>
        <end position="87"/>
    </location>
</feature>
<keyword evidence="5" id="KW-0813">Transport</keyword>
<dbReference type="InterPro" id="IPR001750">
    <property type="entry name" value="ND/Mrp_TM"/>
</dbReference>
<dbReference type="GO" id="GO:0050136">
    <property type="term" value="F:NADH dehydrogenase (quinone) (non-electrogenic) activity"/>
    <property type="evidence" value="ECO:0007669"/>
    <property type="project" value="UniProtKB-UniRule"/>
</dbReference>
<dbReference type="NCBIfam" id="TIGR01770">
    <property type="entry name" value="NDH_I_N"/>
    <property type="match status" value="1"/>
</dbReference>
<dbReference type="GO" id="GO:0008137">
    <property type="term" value="F:NADH dehydrogenase (ubiquinone) activity"/>
    <property type="evidence" value="ECO:0007669"/>
    <property type="project" value="InterPro"/>
</dbReference>
<dbReference type="EC" id="7.1.1.-" evidence="5"/>
<organism evidence="8 9">
    <name type="scientific">Thermosulfuriphilus ammonigenes</name>
    <dbReference type="NCBI Taxonomy" id="1936021"/>
    <lineage>
        <taxon>Bacteria</taxon>
        <taxon>Pseudomonadati</taxon>
        <taxon>Thermodesulfobacteriota</taxon>
        <taxon>Thermodesulfobacteria</taxon>
        <taxon>Thermodesulfobacteriales</taxon>
        <taxon>Thermodesulfobacteriaceae</taxon>
        <taxon>Thermosulfuriphilus</taxon>
    </lineage>
</organism>
<feature type="transmembrane region" description="Helical" evidence="5">
    <location>
        <begin position="245"/>
        <end position="263"/>
    </location>
</feature>
<keyword evidence="3 5" id="KW-1133">Transmembrane helix</keyword>
<comment type="catalytic activity">
    <reaction evidence="5">
        <text>a quinone + NADH + 5 H(+)(in) = a quinol + NAD(+) + 4 H(+)(out)</text>
        <dbReference type="Rhea" id="RHEA:57888"/>
        <dbReference type="ChEBI" id="CHEBI:15378"/>
        <dbReference type="ChEBI" id="CHEBI:24646"/>
        <dbReference type="ChEBI" id="CHEBI:57540"/>
        <dbReference type="ChEBI" id="CHEBI:57945"/>
        <dbReference type="ChEBI" id="CHEBI:132124"/>
    </reaction>
</comment>
<feature type="transmembrane region" description="Helical" evidence="5">
    <location>
        <begin position="198"/>
        <end position="224"/>
    </location>
</feature>
<accession>A0A6G7PXH3</accession>
<comment type="subunit">
    <text evidence="5">NDH-1 is composed of 14 different subunits. Subunits NuoA, H, J, K, L, M, N constitute the membrane sector of the complex.</text>
</comment>
<comment type="similarity">
    <text evidence="5">Belongs to the complex I subunit 2 family.</text>
</comment>
<gene>
    <name evidence="5" type="primary">nuoN</name>
    <name evidence="8" type="ORF">G4V39_08980</name>
</gene>
<evidence type="ECO:0000259" key="7">
    <source>
        <dbReference type="Pfam" id="PF00361"/>
    </source>
</evidence>
<comment type="subcellular location">
    <subcellularLocation>
        <location evidence="5">Cell membrane</location>
        <topology evidence="5">Multi-pass membrane protein</topology>
    </subcellularLocation>
    <subcellularLocation>
        <location evidence="1">Endomembrane system</location>
        <topology evidence="1">Multi-pass membrane protein</topology>
    </subcellularLocation>
    <subcellularLocation>
        <location evidence="6">Membrane</location>
        <topology evidence="6">Multi-pass membrane protein</topology>
    </subcellularLocation>
</comment>